<dbReference type="AlphaFoldDB" id="A0A250LF84"/>
<gene>
    <name evidence="1" type="ORF">BCCH1_57430</name>
    <name evidence="2" type="ORF">LXE91_02195</name>
</gene>
<proteinExistence type="predicted"/>
<dbReference type="Pfam" id="PF19570">
    <property type="entry name" value="DUF6088"/>
    <property type="match status" value="1"/>
</dbReference>
<reference evidence="2 3" key="3">
    <citation type="submission" date="2021-12" db="EMBL/GenBank/DDBJ databases">
        <title>Genomic and phenotypic characterization of three Burkholderia contaminans isolates recovered from different sources.</title>
        <authorList>
            <person name="Lopez De Volder A."/>
            <person name="Fan Y."/>
            <person name="Nunvar J."/>
            <person name="Herrera T."/>
            <person name="Timp W."/>
            <person name="Degrossi J."/>
        </authorList>
    </citation>
    <scope>NUCLEOTIDE SEQUENCE [LARGE SCALE GENOMIC DNA]</scope>
    <source>
        <strain evidence="2 3">LMG 23361</strain>
    </source>
</reference>
<dbReference type="Proteomes" id="UP001220209">
    <property type="component" value="Chromosome 1"/>
</dbReference>
<dbReference type="EMBL" id="AP018358">
    <property type="protein sequence ID" value="BBA43244.1"/>
    <property type="molecule type" value="Genomic_DNA"/>
</dbReference>
<dbReference type="InterPro" id="IPR045738">
    <property type="entry name" value="DUF6088"/>
</dbReference>
<evidence type="ECO:0000313" key="1">
    <source>
        <dbReference type="EMBL" id="BBA43244.1"/>
    </source>
</evidence>
<evidence type="ECO:0000313" key="3">
    <source>
        <dbReference type="Proteomes" id="UP001220209"/>
    </source>
</evidence>
<dbReference type="GeneID" id="93194281"/>
<dbReference type="RefSeq" id="WP_076841645.1">
    <property type="nucleotide sequence ID" value="NZ_AP018358.1"/>
</dbReference>
<sequence>MTLETRVVRSIRRRKSVVILRSEVSGLGSQSQLTRVLAKLVATGQLIRVGHGIYAKTRINRYTGRPAPAATFESIAAEAFKKLGISVGPGKLAREYNGGTSTQIPMVAVVTTGRRRITRRIQVGSRRVVYERGNQDTP</sequence>
<accession>A0A250LF84</accession>
<reference evidence="1" key="1">
    <citation type="journal article" date="2016" name="Biosci. Biotechnol. Biochem.">
        <title>Bioconversion of AHX to AOH by resting cells of Burkholderia contaminans CH-1.</title>
        <authorList>
            <person name="Choi J.H."/>
            <person name="Kikuchi A."/>
            <person name="Pumkaeo P."/>
            <person name="Hirai H."/>
            <person name="Tokuyama S."/>
            <person name="Kawagishi H."/>
        </authorList>
    </citation>
    <scope>NUCLEOTIDE SEQUENCE</scope>
    <source>
        <strain evidence="1">CH-1</strain>
    </source>
</reference>
<name>A0A250LF84_9BURK</name>
<reference evidence="1" key="2">
    <citation type="journal article" date="2017" name="Genome Announc.">
        <title>High-Quality Draft Genome Sequence of Burkholderia contaminans CH-1, a Gram-Negative Bacterium That Metabolizes 2-Azahypoxanthine, a Plant Growth-Regulating Compound.</title>
        <authorList>
            <person name="Choi J.-H."/>
            <person name="Sugiura H."/>
            <person name="Moriuchi R."/>
            <person name="Kawagishi H."/>
            <person name="Dohra H."/>
        </authorList>
    </citation>
    <scope>NUCLEOTIDE SEQUENCE</scope>
    <source>
        <strain evidence="1">CH-1</strain>
    </source>
</reference>
<protein>
    <submittedName>
        <fullName evidence="2">DUF6088 family protein</fullName>
    </submittedName>
</protein>
<evidence type="ECO:0000313" key="2">
    <source>
        <dbReference type="EMBL" id="WFN17880.1"/>
    </source>
</evidence>
<dbReference type="EMBL" id="CP090640">
    <property type="protein sequence ID" value="WFN17880.1"/>
    <property type="molecule type" value="Genomic_DNA"/>
</dbReference>
<organism evidence="1">
    <name type="scientific">Burkholderia contaminans</name>
    <dbReference type="NCBI Taxonomy" id="488447"/>
    <lineage>
        <taxon>Bacteria</taxon>
        <taxon>Pseudomonadati</taxon>
        <taxon>Pseudomonadota</taxon>
        <taxon>Betaproteobacteria</taxon>
        <taxon>Burkholderiales</taxon>
        <taxon>Burkholderiaceae</taxon>
        <taxon>Burkholderia</taxon>
        <taxon>Burkholderia cepacia complex</taxon>
    </lineage>
</organism>